<proteinExistence type="predicted"/>
<dbReference type="GeneID" id="44802889"/>
<gene>
    <name evidence="1" type="primary">orf123</name>
</gene>
<accession>A0A6C0W4S7</accession>
<geneLocation type="mitochondrion" evidence="1"/>
<dbReference type="RefSeq" id="YP_009739469.1">
    <property type="nucleotide sequence ID" value="NC_046502.1"/>
</dbReference>
<reference evidence="1" key="1">
    <citation type="journal article" date="2021" name="Front. Genet.">
        <title>Comparative Mitogenomic Analysis Reveals Dynamics of Intron Within and Between Tricholoma Species and Phylogeny of Basidiomycota.</title>
        <authorList>
            <person name="Huang W."/>
            <person name="Feng H."/>
            <person name="Tu W."/>
            <person name="Xiong C."/>
            <person name="Jin X."/>
            <person name="Li P."/>
            <person name="Wang X."/>
            <person name="Li Q."/>
        </authorList>
    </citation>
    <scope>NUCLEOTIDE SEQUENCE</scope>
</reference>
<dbReference type="AlphaFoldDB" id="A0A6C0W4S7"/>
<keyword evidence="1" id="KW-0496">Mitochondrion</keyword>
<name>A0A6C0W4S7_9AGAR</name>
<protein>
    <submittedName>
        <fullName evidence="1">Uncharacterized protein</fullName>
    </submittedName>
</protein>
<organism evidence="1">
    <name type="scientific">Tricholoma saponaceum</name>
    <dbReference type="NCBI Taxonomy" id="113602"/>
    <lineage>
        <taxon>Eukaryota</taxon>
        <taxon>Fungi</taxon>
        <taxon>Dikarya</taxon>
        <taxon>Basidiomycota</taxon>
        <taxon>Agaricomycotina</taxon>
        <taxon>Agaricomycetes</taxon>
        <taxon>Agaricomycetidae</taxon>
        <taxon>Agaricales</taxon>
        <taxon>Tricholomatineae</taxon>
        <taxon>Tricholomataceae</taxon>
        <taxon>Tricholoma</taxon>
    </lineage>
</organism>
<sequence length="123" mass="14107">MSNDLARLIYNFPLLNDHIVLILNQTIDLIYKINGFNNYSEFIYPINKDVEILHQILNSNPEVGSRNSSMILQYILNNNTREVAELGEHLIKRIVKYSLPLGGLILTLVGIHIIEPNRLLVLI</sequence>
<evidence type="ECO:0000313" key="1">
    <source>
        <dbReference type="EMBL" id="QIC20313.1"/>
    </source>
</evidence>
<dbReference type="EMBL" id="MN873038">
    <property type="protein sequence ID" value="QIC20313.1"/>
    <property type="molecule type" value="Genomic_DNA"/>
</dbReference>